<evidence type="ECO:0000256" key="6">
    <source>
        <dbReference type="ARBA" id="ARBA00023242"/>
    </source>
</evidence>
<evidence type="ECO:0000256" key="8">
    <source>
        <dbReference type="SAM" id="MobiDB-lite"/>
    </source>
</evidence>
<dbReference type="PROSITE" id="PS00028">
    <property type="entry name" value="ZINC_FINGER_C2H2_1"/>
    <property type="match status" value="9"/>
</dbReference>
<name>A0A9J6BUW8_POLVA</name>
<evidence type="ECO:0000256" key="4">
    <source>
        <dbReference type="ARBA" id="ARBA00022771"/>
    </source>
</evidence>
<comment type="subcellular location">
    <subcellularLocation>
        <location evidence="1">Nucleus</location>
    </subcellularLocation>
</comment>
<feature type="domain" description="C2H2-type" evidence="9">
    <location>
        <begin position="500"/>
        <end position="526"/>
    </location>
</feature>
<reference evidence="10" key="1">
    <citation type="submission" date="2021-03" db="EMBL/GenBank/DDBJ databases">
        <title>Chromosome level genome of the anhydrobiotic midge Polypedilum vanderplanki.</title>
        <authorList>
            <person name="Yoshida Y."/>
            <person name="Kikawada T."/>
            <person name="Gusev O."/>
        </authorList>
    </citation>
    <scope>NUCLEOTIDE SEQUENCE</scope>
    <source>
        <strain evidence="10">NIAS01</strain>
        <tissue evidence="10">Whole body or cell culture</tissue>
    </source>
</reference>
<evidence type="ECO:0000259" key="9">
    <source>
        <dbReference type="PROSITE" id="PS50157"/>
    </source>
</evidence>
<dbReference type="EMBL" id="JADBJN010000003">
    <property type="protein sequence ID" value="KAG5673514.1"/>
    <property type="molecule type" value="Genomic_DNA"/>
</dbReference>
<evidence type="ECO:0000256" key="3">
    <source>
        <dbReference type="ARBA" id="ARBA00022737"/>
    </source>
</evidence>
<proteinExistence type="predicted"/>
<feature type="domain" description="C2H2-type" evidence="9">
    <location>
        <begin position="471"/>
        <end position="500"/>
    </location>
</feature>
<evidence type="ECO:0000256" key="1">
    <source>
        <dbReference type="ARBA" id="ARBA00004123"/>
    </source>
</evidence>
<feature type="domain" description="C2H2-type" evidence="9">
    <location>
        <begin position="167"/>
        <end position="196"/>
    </location>
</feature>
<feature type="compositionally biased region" description="Polar residues" evidence="8">
    <location>
        <begin position="364"/>
        <end position="374"/>
    </location>
</feature>
<feature type="domain" description="C2H2-type" evidence="9">
    <location>
        <begin position="294"/>
        <end position="323"/>
    </location>
</feature>
<keyword evidence="6" id="KW-0539">Nucleus</keyword>
<accession>A0A9J6BUW8</accession>
<dbReference type="InterPro" id="IPR050331">
    <property type="entry name" value="Zinc_finger"/>
</dbReference>
<keyword evidence="5" id="KW-0862">Zinc</keyword>
<evidence type="ECO:0000256" key="7">
    <source>
        <dbReference type="PROSITE-ProRule" id="PRU00042"/>
    </source>
</evidence>
<feature type="domain" description="C2H2-type" evidence="9">
    <location>
        <begin position="197"/>
        <end position="225"/>
    </location>
</feature>
<evidence type="ECO:0000313" key="11">
    <source>
        <dbReference type="Proteomes" id="UP001107558"/>
    </source>
</evidence>
<dbReference type="GO" id="GO:0005634">
    <property type="term" value="C:nucleus"/>
    <property type="evidence" value="ECO:0007669"/>
    <property type="project" value="UniProtKB-SubCell"/>
</dbReference>
<feature type="region of interest" description="Disordered" evidence="8">
    <location>
        <begin position="212"/>
        <end position="259"/>
    </location>
</feature>
<dbReference type="PANTHER" id="PTHR16515">
    <property type="entry name" value="PR DOMAIN ZINC FINGER PROTEIN"/>
    <property type="match status" value="1"/>
</dbReference>
<feature type="compositionally biased region" description="Basic and acidic residues" evidence="8">
    <location>
        <begin position="222"/>
        <end position="246"/>
    </location>
</feature>
<comment type="caution">
    <text evidence="10">The sequence shown here is derived from an EMBL/GenBank/DDBJ whole genome shotgun (WGS) entry which is preliminary data.</text>
</comment>
<keyword evidence="2" id="KW-0479">Metal-binding</keyword>
<keyword evidence="3" id="KW-0677">Repeat</keyword>
<dbReference type="SMART" id="SM00355">
    <property type="entry name" value="ZnF_C2H2"/>
    <property type="match status" value="10"/>
</dbReference>
<feature type="compositionally biased region" description="Basic residues" evidence="8">
    <location>
        <begin position="212"/>
        <end position="221"/>
    </location>
</feature>
<feature type="domain" description="C2H2-type" evidence="9">
    <location>
        <begin position="138"/>
        <end position="165"/>
    </location>
</feature>
<dbReference type="GO" id="GO:0010468">
    <property type="term" value="P:regulation of gene expression"/>
    <property type="evidence" value="ECO:0007669"/>
    <property type="project" value="TreeGrafter"/>
</dbReference>
<dbReference type="Gene3D" id="3.30.160.60">
    <property type="entry name" value="Classic Zinc Finger"/>
    <property type="match status" value="6"/>
</dbReference>
<protein>
    <recommendedName>
        <fullName evidence="9">C2H2-type domain-containing protein</fullName>
    </recommendedName>
</protein>
<feature type="compositionally biased region" description="Basic and acidic residues" evidence="8">
    <location>
        <begin position="380"/>
        <end position="395"/>
    </location>
</feature>
<keyword evidence="4 7" id="KW-0863">Zinc-finger</keyword>
<dbReference type="FunFam" id="3.30.160.60:FF:001102">
    <property type="entry name" value="Transcription factor IIIA"/>
    <property type="match status" value="1"/>
</dbReference>
<feature type="domain" description="C2H2-type" evidence="9">
    <location>
        <begin position="324"/>
        <end position="352"/>
    </location>
</feature>
<sequence>MICLACNNTKSKDVELKIEGEILEQFNFVCCLDITQPEESQGICNYCVEELKVSFNFKKRCLEIFANIFDHPNDDTEAEEDDIERNFMNSLLDQSLHTDDDSVNIGDLLMPFIPEICFGESNTTNTNSLSVLDVSDQTKCRYCFKEFTTKEACQLHSEEHKGDDKPYKCPHEGCESSFKARKNLKDHYLVHSDSRPFACHFCDQTFKSSSNRSKHERRIHAKERNAMKQAEAKEEQIKKNEQKVGNETRTSSQKSLPAPATFPHTVLVQQQSQINRVQKSEPIETINEKGERVFQCEHFLCKSSFKTRSSLRDHQKVHSEERPYKCNYCPSAFKSSSNRSKHERGSHSEQYQKRKLEREAEKANNGSTTETILSPASKKPKIENEEQKIISKQDSEQNSSNASAAPPSQPKRVTFPCRYCDRVFKKTEGRDKHETTHKDFLAYDCGYCYKTFKSDDILKEHMKIHITQTKFPCTYKNCTEVFEDRHSLRSHKSTHDPEEFICEVESCGRIFSSQKSLKSHKSYTKHYTNLNNEVDNDDEIITCDICLTKFDRNDEQKLAEHLRMHI</sequence>
<dbReference type="GO" id="GO:0008270">
    <property type="term" value="F:zinc ion binding"/>
    <property type="evidence" value="ECO:0007669"/>
    <property type="project" value="UniProtKB-KW"/>
</dbReference>
<gene>
    <name evidence="10" type="ORF">PVAND_003556</name>
</gene>
<feature type="compositionally biased region" description="Basic and acidic residues" evidence="8">
    <location>
        <begin position="343"/>
        <end position="362"/>
    </location>
</feature>
<evidence type="ECO:0000256" key="2">
    <source>
        <dbReference type="ARBA" id="ARBA00022723"/>
    </source>
</evidence>
<feature type="domain" description="C2H2-type" evidence="9">
    <location>
        <begin position="443"/>
        <end position="470"/>
    </location>
</feature>
<dbReference type="Proteomes" id="UP001107558">
    <property type="component" value="Chromosome 3"/>
</dbReference>
<dbReference type="InterPro" id="IPR036236">
    <property type="entry name" value="Znf_C2H2_sf"/>
</dbReference>
<dbReference type="InterPro" id="IPR013087">
    <property type="entry name" value="Znf_C2H2_type"/>
</dbReference>
<dbReference type="AlphaFoldDB" id="A0A9J6BUW8"/>
<evidence type="ECO:0000256" key="5">
    <source>
        <dbReference type="ARBA" id="ARBA00022833"/>
    </source>
</evidence>
<evidence type="ECO:0000313" key="10">
    <source>
        <dbReference type="EMBL" id="KAG5673514.1"/>
    </source>
</evidence>
<feature type="domain" description="C2H2-type" evidence="9">
    <location>
        <begin position="415"/>
        <end position="437"/>
    </location>
</feature>
<dbReference type="OrthoDB" id="8117402at2759"/>
<feature type="region of interest" description="Disordered" evidence="8">
    <location>
        <begin position="334"/>
        <end position="410"/>
    </location>
</feature>
<dbReference type="PANTHER" id="PTHR16515:SF66">
    <property type="entry name" value="C2H2-TYPE DOMAIN-CONTAINING PROTEIN"/>
    <property type="match status" value="1"/>
</dbReference>
<organism evidence="10 11">
    <name type="scientific">Polypedilum vanderplanki</name>
    <name type="common">Sleeping chironomid midge</name>
    <dbReference type="NCBI Taxonomy" id="319348"/>
    <lineage>
        <taxon>Eukaryota</taxon>
        <taxon>Metazoa</taxon>
        <taxon>Ecdysozoa</taxon>
        <taxon>Arthropoda</taxon>
        <taxon>Hexapoda</taxon>
        <taxon>Insecta</taxon>
        <taxon>Pterygota</taxon>
        <taxon>Neoptera</taxon>
        <taxon>Endopterygota</taxon>
        <taxon>Diptera</taxon>
        <taxon>Nematocera</taxon>
        <taxon>Chironomoidea</taxon>
        <taxon>Chironomidae</taxon>
        <taxon>Chironominae</taxon>
        <taxon>Polypedilum</taxon>
        <taxon>Polypedilum</taxon>
    </lineage>
</organism>
<dbReference type="SUPFAM" id="SSF57667">
    <property type="entry name" value="beta-beta-alpha zinc fingers"/>
    <property type="match status" value="4"/>
</dbReference>
<feature type="compositionally biased region" description="Low complexity" evidence="8">
    <location>
        <begin position="397"/>
        <end position="406"/>
    </location>
</feature>
<keyword evidence="11" id="KW-1185">Reference proteome</keyword>
<dbReference type="PROSITE" id="PS50157">
    <property type="entry name" value="ZINC_FINGER_C2H2_2"/>
    <property type="match status" value="9"/>
</dbReference>
<dbReference type="Pfam" id="PF00096">
    <property type="entry name" value="zf-C2H2"/>
    <property type="match status" value="2"/>
</dbReference>